<organism evidence="3">
    <name type="scientific">marine sediment metagenome</name>
    <dbReference type="NCBI Taxonomy" id="412755"/>
    <lineage>
        <taxon>unclassified sequences</taxon>
        <taxon>metagenomes</taxon>
        <taxon>ecological metagenomes</taxon>
    </lineage>
</organism>
<evidence type="ECO:0000313" key="3">
    <source>
        <dbReference type="EMBL" id="GAI51102.1"/>
    </source>
</evidence>
<proteinExistence type="predicted"/>
<accession>X1P474</accession>
<dbReference type="PROSITE" id="PS52004">
    <property type="entry name" value="KS3_2"/>
    <property type="match status" value="1"/>
</dbReference>
<evidence type="ECO:0000259" key="2">
    <source>
        <dbReference type="PROSITE" id="PS52004"/>
    </source>
</evidence>
<gene>
    <name evidence="3" type="ORF">S06H3_54466</name>
</gene>
<feature type="non-terminal residue" evidence="3">
    <location>
        <position position="1"/>
    </location>
</feature>
<dbReference type="InterPro" id="IPR018201">
    <property type="entry name" value="Ketoacyl_synth_AS"/>
</dbReference>
<dbReference type="InterPro" id="IPR020841">
    <property type="entry name" value="PKS_Beta-ketoAc_synthase_dom"/>
</dbReference>
<dbReference type="EMBL" id="BARV01034840">
    <property type="protein sequence ID" value="GAI51102.1"/>
    <property type="molecule type" value="Genomic_DNA"/>
</dbReference>
<dbReference type="InterPro" id="IPR000794">
    <property type="entry name" value="Beta-ketoacyl_synthase"/>
</dbReference>
<dbReference type="GO" id="GO:0006633">
    <property type="term" value="P:fatty acid biosynthetic process"/>
    <property type="evidence" value="ECO:0007669"/>
    <property type="project" value="InterPro"/>
</dbReference>
<dbReference type="PANTHER" id="PTHR11712:SF336">
    <property type="entry name" value="3-OXOACYL-[ACYL-CARRIER-PROTEIN] SYNTHASE, MITOCHONDRIAL"/>
    <property type="match status" value="1"/>
</dbReference>
<dbReference type="CDD" id="cd00834">
    <property type="entry name" value="KAS_I_II"/>
    <property type="match status" value="1"/>
</dbReference>
<dbReference type="InterPro" id="IPR014030">
    <property type="entry name" value="Ketoacyl_synth_N"/>
</dbReference>
<evidence type="ECO:0000256" key="1">
    <source>
        <dbReference type="ARBA" id="ARBA00022679"/>
    </source>
</evidence>
<dbReference type="InterPro" id="IPR016039">
    <property type="entry name" value="Thiolase-like"/>
</dbReference>
<dbReference type="AlphaFoldDB" id="X1P474"/>
<dbReference type="GO" id="GO:0005829">
    <property type="term" value="C:cytosol"/>
    <property type="evidence" value="ECO:0007669"/>
    <property type="project" value="TreeGrafter"/>
</dbReference>
<comment type="caution">
    <text evidence="3">The sequence shown here is derived from an EMBL/GenBank/DDBJ whole genome shotgun (WGS) entry which is preliminary data.</text>
</comment>
<dbReference type="Pfam" id="PF00109">
    <property type="entry name" value="ketoacyl-synt"/>
    <property type="match status" value="1"/>
</dbReference>
<dbReference type="PROSITE" id="PS00606">
    <property type="entry name" value="KS3_1"/>
    <property type="match status" value="1"/>
</dbReference>
<sequence length="240" mass="25388">TGLGCVTALAESADELFAALCEGKSGISTIEAFDSSAYPVRFGGEIRNFDVTKYLEHRQSRRMDRFSQLAMAAAMQAVSDSGLDFPKEDALRVGVIVGTGIGGIKEIEEQHIKLLRKGPRQLSPFTVPRLMANAASGNIAIHYGLQGPNFCVVSACASGSHAIGEAFCNIAAGRSDIMMTGGSEAALTPIGLASFCAARSLSTRNDDPPAASRPFDKDRDGFVLSEGAGILVLEEYEHAR</sequence>
<feature type="domain" description="Ketosynthase family 3 (KS3)" evidence="2">
    <location>
        <begin position="1"/>
        <end position="240"/>
    </location>
</feature>
<keyword evidence="1" id="KW-0808">Transferase</keyword>
<dbReference type="PANTHER" id="PTHR11712">
    <property type="entry name" value="POLYKETIDE SYNTHASE-RELATED"/>
    <property type="match status" value="1"/>
</dbReference>
<protein>
    <recommendedName>
        <fullName evidence="2">Ketosynthase family 3 (KS3) domain-containing protein</fullName>
    </recommendedName>
</protein>
<feature type="non-terminal residue" evidence="3">
    <location>
        <position position="240"/>
    </location>
</feature>
<name>X1P474_9ZZZZ</name>
<dbReference type="GO" id="GO:0004315">
    <property type="term" value="F:3-oxoacyl-[acyl-carrier-protein] synthase activity"/>
    <property type="evidence" value="ECO:0007669"/>
    <property type="project" value="InterPro"/>
</dbReference>
<dbReference type="SUPFAM" id="SSF53901">
    <property type="entry name" value="Thiolase-like"/>
    <property type="match status" value="1"/>
</dbReference>
<dbReference type="Gene3D" id="3.40.47.10">
    <property type="match status" value="1"/>
</dbReference>
<reference evidence="3" key="1">
    <citation type="journal article" date="2014" name="Front. Microbiol.">
        <title>High frequency of phylogenetically diverse reductive dehalogenase-homologous genes in deep subseafloor sedimentary metagenomes.</title>
        <authorList>
            <person name="Kawai M."/>
            <person name="Futagami T."/>
            <person name="Toyoda A."/>
            <person name="Takaki Y."/>
            <person name="Nishi S."/>
            <person name="Hori S."/>
            <person name="Arai W."/>
            <person name="Tsubouchi T."/>
            <person name="Morono Y."/>
            <person name="Uchiyama I."/>
            <person name="Ito T."/>
            <person name="Fujiyama A."/>
            <person name="Inagaki F."/>
            <person name="Takami H."/>
        </authorList>
    </citation>
    <scope>NUCLEOTIDE SEQUENCE</scope>
    <source>
        <strain evidence="3">Expedition CK06-06</strain>
    </source>
</reference>
<dbReference type="FunFam" id="3.40.47.10:FF:000018">
    <property type="entry name" value="3-oxoacyl-[acyl-carrier-protein] synthase 2"/>
    <property type="match status" value="1"/>
</dbReference>